<proteinExistence type="predicted"/>
<dbReference type="KEGG" id="pgs:CPT03_19390"/>
<dbReference type="AlphaFoldDB" id="A0A2D1UA91"/>
<evidence type="ECO:0000313" key="2">
    <source>
        <dbReference type="EMBL" id="ATP58471.1"/>
    </source>
</evidence>
<accession>A0A2D1UA91</accession>
<evidence type="ECO:0000256" key="1">
    <source>
        <dbReference type="SAM" id="Phobius"/>
    </source>
</evidence>
<keyword evidence="1" id="KW-0472">Membrane</keyword>
<dbReference type="EMBL" id="CP024091">
    <property type="protein sequence ID" value="ATP58471.1"/>
    <property type="molecule type" value="Genomic_DNA"/>
</dbReference>
<dbReference type="Proteomes" id="UP000223749">
    <property type="component" value="Chromosome"/>
</dbReference>
<keyword evidence="1" id="KW-0812">Transmembrane</keyword>
<feature type="transmembrane region" description="Helical" evidence="1">
    <location>
        <begin position="54"/>
        <end position="72"/>
    </location>
</feature>
<sequence length="321" mass="36263">MAEEIAVEASMQSALNELEIQRKKISELKTKAYLFLAAGAIIIAIGVFMSSLLIAAAIIGGASIITSVVFFSNAGQKFTEYRHEFKQRVVAIALKSVDPSLEIEYKYGLPEDDFINSQLFTQQPDRYSSQDQIYGNAGKTCFSFSEVHAEYKTETQTKNGRQEHWHTILKGIVFCADFNKHFNGITVVKPKDMGSTLGAWISDKMPIFSSSSKELVKLENPEFNKAFITHSTDQVEARYILTPTMMERLCELNNQSNATISVSFIGTYVYIAFPLEKDYFEPPVFKSLLTTESLNEDLNVIRFMYGIINELDLNTRIWGKE</sequence>
<feature type="transmembrane region" description="Helical" evidence="1">
    <location>
        <begin position="32"/>
        <end position="48"/>
    </location>
</feature>
<name>A0A2D1UA91_9SPHI</name>
<protein>
    <submittedName>
        <fullName evidence="2">Galanin</fullName>
    </submittedName>
</protein>
<dbReference type="RefSeq" id="WP_099440372.1">
    <property type="nucleotide sequence ID" value="NZ_CP024091.1"/>
</dbReference>
<gene>
    <name evidence="2" type="ORF">CPT03_19390</name>
</gene>
<dbReference type="InterPro" id="IPR021484">
    <property type="entry name" value="DUF3137"/>
</dbReference>
<dbReference type="OrthoDB" id="4960523at2"/>
<reference evidence="2 3" key="1">
    <citation type="submission" date="2017-10" db="EMBL/GenBank/DDBJ databases">
        <title>Whole genome of Pedobacter ginsengisoli T01R-27 isolated from tomato rhizosphere.</title>
        <authorList>
            <person name="Weon H.-Y."/>
            <person name="Lee S.A."/>
            <person name="Sang M.K."/>
            <person name="Song J."/>
        </authorList>
    </citation>
    <scope>NUCLEOTIDE SEQUENCE [LARGE SCALE GENOMIC DNA]</scope>
    <source>
        <strain evidence="2 3">T01R-27</strain>
    </source>
</reference>
<keyword evidence="3" id="KW-1185">Reference proteome</keyword>
<evidence type="ECO:0000313" key="3">
    <source>
        <dbReference type="Proteomes" id="UP000223749"/>
    </source>
</evidence>
<keyword evidence="1" id="KW-1133">Transmembrane helix</keyword>
<organism evidence="2 3">
    <name type="scientific">Pedobacter ginsengisoli</name>
    <dbReference type="NCBI Taxonomy" id="363852"/>
    <lineage>
        <taxon>Bacteria</taxon>
        <taxon>Pseudomonadati</taxon>
        <taxon>Bacteroidota</taxon>
        <taxon>Sphingobacteriia</taxon>
        <taxon>Sphingobacteriales</taxon>
        <taxon>Sphingobacteriaceae</taxon>
        <taxon>Pedobacter</taxon>
    </lineage>
</organism>
<dbReference type="Pfam" id="PF11335">
    <property type="entry name" value="DUF3137"/>
    <property type="match status" value="1"/>
</dbReference>